<keyword evidence="2" id="KW-0418">Kinase</keyword>
<dbReference type="PaxDb" id="166486-ERS852572_01726"/>
<dbReference type="InterPro" id="IPR011913">
    <property type="entry name" value="RfaE_dom_I"/>
</dbReference>
<dbReference type="AlphaFoldDB" id="A0A173TSK5"/>
<dbReference type="GO" id="GO:0033786">
    <property type="term" value="F:heptose-1-phosphate adenylyltransferase activity"/>
    <property type="evidence" value="ECO:0007669"/>
    <property type="project" value="TreeGrafter"/>
</dbReference>
<evidence type="ECO:0000256" key="2">
    <source>
        <dbReference type="ARBA" id="ARBA00022777"/>
    </source>
</evidence>
<dbReference type="RefSeq" id="WP_055194232.1">
    <property type="nucleotide sequence ID" value="NZ_CABIYH010000011.1"/>
</dbReference>
<name>A0A173TSK5_9FIRM</name>
<dbReference type="SUPFAM" id="SSF53613">
    <property type="entry name" value="Ribokinase-like"/>
    <property type="match status" value="1"/>
</dbReference>
<protein>
    <submittedName>
        <fullName evidence="4">Bifunctional protein hldE</fullName>
    </submittedName>
</protein>
<feature type="domain" description="Carbohydrate kinase PfkB" evidence="3">
    <location>
        <begin position="18"/>
        <end position="316"/>
    </location>
</feature>
<dbReference type="Pfam" id="PF00294">
    <property type="entry name" value="PfkB"/>
    <property type="match status" value="1"/>
</dbReference>
<dbReference type="PANTHER" id="PTHR46969">
    <property type="entry name" value="BIFUNCTIONAL PROTEIN HLDE"/>
    <property type="match status" value="1"/>
</dbReference>
<dbReference type="InterPro" id="IPR011611">
    <property type="entry name" value="PfkB_dom"/>
</dbReference>
<reference evidence="4 5" key="1">
    <citation type="submission" date="2015-09" db="EMBL/GenBank/DDBJ databases">
        <authorList>
            <consortium name="Pathogen Informatics"/>
        </authorList>
    </citation>
    <scope>NUCLEOTIDE SEQUENCE [LARGE SCALE GENOMIC DNA]</scope>
    <source>
        <strain evidence="4 5">2789STDY5834960</strain>
    </source>
</reference>
<dbReference type="GO" id="GO:0005829">
    <property type="term" value="C:cytosol"/>
    <property type="evidence" value="ECO:0007669"/>
    <property type="project" value="TreeGrafter"/>
</dbReference>
<organism evidence="4 5">
    <name type="scientific">Roseburia intestinalis</name>
    <dbReference type="NCBI Taxonomy" id="166486"/>
    <lineage>
        <taxon>Bacteria</taxon>
        <taxon>Bacillati</taxon>
        <taxon>Bacillota</taxon>
        <taxon>Clostridia</taxon>
        <taxon>Lachnospirales</taxon>
        <taxon>Lachnospiraceae</taxon>
        <taxon>Roseburia</taxon>
    </lineage>
</organism>
<accession>A0A173TSK5</accession>
<dbReference type="GO" id="GO:0016773">
    <property type="term" value="F:phosphotransferase activity, alcohol group as acceptor"/>
    <property type="evidence" value="ECO:0007669"/>
    <property type="project" value="InterPro"/>
</dbReference>
<dbReference type="Proteomes" id="UP000095350">
    <property type="component" value="Unassembled WGS sequence"/>
</dbReference>
<evidence type="ECO:0000256" key="1">
    <source>
        <dbReference type="ARBA" id="ARBA00022679"/>
    </source>
</evidence>
<evidence type="ECO:0000259" key="3">
    <source>
        <dbReference type="Pfam" id="PF00294"/>
    </source>
</evidence>
<keyword evidence="1" id="KW-0808">Transferase</keyword>
<evidence type="ECO:0000313" key="5">
    <source>
        <dbReference type="Proteomes" id="UP000095350"/>
    </source>
</evidence>
<dbReference type="InterPro" id="IPR029056">
    <property type="entry name" value="Ribokinase-like"/>
</dbReference>
<dbReference type="GO" id="GO:0033785">
    <property type="term" value="F:heptose 7-phosphate kinase activity"/>
    <property type="evidence" value="ECO:0007669"/>
    <property type="project" value="TreeGrafter"/>
</dbReference>
<dbReference type="STRING" id="166486.ERS852572_01726"/>
<evidence type="ECO:0000313" key="4">
    <source>
        <dbReference type="EMBL" id="CUN05932.1"/>
    </source>
</evidence>
<dbReference type="OrthoDB" id="9802794at2"/>
<proteinExistence type="predicted"/>
<dbReference type="EMBL" id="CYXZ01000011">
    <property type="protein sequence ID" value="CUN05932.1"/>
    <property type="molecule type" value="Genomic_DNA"/>
</dbReference>
<gene>
    <name evidence="4" type="primary">hldE_1</name>
    <name evidence="4" type="ORF">ERS852572_01726</name>
</gene>
<dbReference type="Gene3D" id="3.40.1190.20">
    <property type="match status" value="1"/>
</dbReference>
<dbReference type="PANTHER" id="PTHR46969:SF1">
    <property type="entry name" value="BIFUNCTIONAL PROTEIN HLDE"/>
    <property type="match status" value="1"/>
</dbReference>
<dbReference type="CDD" id="cd01172">
    <property type="entry name" value="RfaE_like"/>
    <property type="match status" value="1"/>
</dbReference>
<sequence length="329" mass="35879">MVNKEKLIDIVEKEFNQKKVLVLGDLMVDEYITGKVSRISPEAPVPVLNFKKKTLEAGGASNVANNINSLGSDVLVAGIAAMDEAGIWLRDHLKESGMHIEGVIEESGRPTIVKTRFATKGQQLLRMDNEITGCIVEEVQMKIIAYLKENAEQLDAVVLSDYKKGALESRTFVSEIIKICNANNILVSIDSKSRNIEVFKNADFVKPNNLELEEAVGIKITDDSSLNEAGKVYLYKSGAKCLIVTRGADGISVFLPDQKRMDFPSKAVQVYDVTGAGDTVISTITLGMVSGLCIDEAVQLANYAASVVISKVGTAPITREELVRRINEE</sequence>